<dbReference type="InterPro" id="IPR016496">
    <property type="entry name" value="GTPase_HflX"/>
</dbReference>
<feature type="binding site" evidence="7">
    <location>
        <begin position="235"/>
        <end position="239"/>
    </location>
    <ligand>
        <name>GTP</name>
        <dbReference type="ChEBI" id="CHEBI:37565"/>
    </ligand>
</feature>
<name>A0A8J2BNV4_9BACT</name>
<dbReference type="FunFam" id="3.40.50.11060:FF:000001">
    <property type="entry name" value="GTPase HflX"/>
    <property type="match status" value="1"/>
</dbReference>
<keyword evidence="3 6" id="KW-0547">Nucleotide-binding</keyword>
<feature type="binding site" evidence="7">
    <location>
        <begin position="210"/>
        <end position="217"/>
    </location>
    <ligand>
        <name>GTP</name>
        <dbReference type="ChEBI" id="CHEBI:37565"/>
    </ligand>
</feature>
<evidence type="ECO:0000256" key="7">
    <source>
        <dbReference type="PIRSR" id="PIRSR006809-1"/>
    </source>
</evidence>
<dbReference type="PANTHER" id="PTHR10229">
    <property type="entry name" value="GTP-BINDING PROTEIN HFLX"/>
    <property type="match status" value="1"/>
</dbReference>
<dbReference type="GO" id="GO:0046872">
    <property type="term" value="F:metal ion binding"/>
    <property type="evidence" value="ECO:0007669"/>
    <property type="project" value="UniProtKB-KW"/>
</dbReference>
<gene>
    <name evidence="6 11" type="primary">hflX</name>
    <name evidence="11" type="ORF">MPNT_220014</name>
</gene>
<dbReference type="Pfam" id="PF01926">
    <property type="entry name" value="MMR_HSR1"/>
    <property type="match status" value="1"/>
</dbReference>
<evidence type="ECO:0000313" key="12">
    <source>
        <dbReference type="Proteomes" id="UP000663859"/>
    </source>
</evidence>
<dbReference type="Pfam" id="PF13167">
    <property type="entry name" value="GTP-bdg_N"/>
    <property type="match status" value="1"/>
</dbReference>
<evidence type="ECO:0000256" key="2">
    <source>
        <dbReference type="ARBA" id="ARBA00022723"/>
    </source>
</evidence>
<dbReference type="PROSITE" id="PS51705">
    <property type="entry name" value="G_HFLX"/>
    <property type="match status" value="1"/>
</dbReference>
<dbReference type="NCBIfam" id="TIGR00231">
    <property type="entry name" value="small_GTP"/>
    <property type="match status" value="1"/>
</dbReference>
<evidence type="ECO:0000256" key="5">
    <source>
        <dbReference type="ARBA" id="ARBA00023134"/>
    </source>
</evidence>
<evidence type="ECO:0000256" key="9">
    <source>
        <dbReference type="SAM" id="Coils"/>
    </source>
</evidence>
<dbReference type="InterPro" id="IPR032305">
    <property type="entry name" value="GTP-bd_M"/>
</dbReference>
<evidence type="ECO:0000256" key="8">
    <source>
        <dbReference type="PIRSR" id="PIRSR006809-2"/>
    </source>
</evidence>
<dbReference type="NCBIfam" id="TIGR03156">
    <property type="entry name" value="GTP_HflX"/>
    <property type="match status" value="1"/>
</dbReference>
<dbReference type="InterPro" id="IPR005225">
    <property type="entry name" value="Small_GTP-bd"/>
</dbReference>
<dbReference type="GO" id="GO:0003924">
    <property type="term" value="F:GTPase activity"/>
    <property type="evidence" value="ECO:0007669"/>
    <property type="project" value="UniProtKB-UniRule"/>
</dbReference>
<dbReference type="Proteomes" id="UP000663859">
    <property type="component" value="Unassembled WGS sequence"/>
</dbReference>
<dbReference type="Gene3D" id="6.10.250.2860">
    <property type="match status" value="1"/>
</dbReference>
<dbReference type="CDD" id="cd01878">
    <property type="entry name" value="HflX"/>
    <property type="match status" value="1"/>
</dbReference>
<evidence type="ECO:0000256" key="4">
    <source>
        <dbReference type="ARBA" id="ARBA00022842"/>
    </source>
</evidence>
<feature type="coiled-coil region" evidence="9">
    <location>
        <begin position="163"/>
        <end position="197"/>
    </location>
</feature>
<sequence>MTPDVVHTRPRERALLVGVETPQEPHWMHEESLEELSRLVQSAGGEVVRQETQRLDAPTAPYYVGRGKAKELAELCFGLGIDSVIFDDELSPAQSRNLSNLFARKVLDRTQLILDIFAQRAQSREGKLQIELAQLRYLLPRLTHMWAHLSRQYGTIGTRGPGETQLEMDRRRVKERIAKLKRELEEVRRRRAVQRGARVRKDWTCVSLVGYTNAGKSTLFNYLTRASVPAEDKLFATLDPTTRVWELPDRSKVLLTDTVGFIRKLPPRLIESFKATLEELEGADLLLHVVDLSSPNYEEQIRAVEAVLDELKVAHKPTLVVFNKVDRVANRSIVERALALRRRSIAVSARTGEGIDKLLEEVQAETSAGRVRAVFRIPWDHVEVISELYREGGVLQTRYREDAVEVIALVSPVLRGRLSSFVVENKERHLSDVDPCLVLQAKVGAFGASSS</sequence>
<dbReference type="GO" id="GO:0005737">
    <property type="term" value="C:cytoplasm"/>
    <property type="evidence" value="ECO:0007669"/>
    <property type="project" value="UniProtKB-SubCell"/>
</dbReference>
<evidence type="ECO:0000259" key="10">
    <source>
        <dbReference type="PROSITE" id="PS51705"/>
    </source>
</evidence>
<feature type="binding site" evidence="8">
    <location>
        <position position="217"/>
    </location>
    <ligand>
        <name>Mg(2+)</name>
        <dbReference type="ChEBI" id="CHEBI:18420"/>
    </ligand>
</feature>
<evidence type="ECO:0000256" key="1">
    <source>
        <dbReference type="ARBA" id="ARBA00022490"/>
    </source>
</evidence>
<comment type="cofactor">
    <cofactor evidence="8">
        <name>Mg(2+)</name>
        <dbReference type="ChEBI" id="CHEBI:18420"/>
    </cofactor>
</comment>
<dbReference type="HAMAP" id="MF_00900">
    <property type="entry name" value="GTPase_HflX"/>
    <property type="match status" value="1"/>
</dbReference>
<dbReference type="InterPro" id="IPR025121">
    <property type="entry name" value="GTPase_HflX_N"/>
</dbReference>
<dbReference type="EMBL" id="CAJNOB010000015">
    <property type="protein sequence ID" value="CAF0697479.1"/>
    <property type="molecule type" value="Genomic_DNA"/>
</dbReference>
<feature type="binding site" evidence="7">
    <location>
        <begin position="257"/>
        <end position="260"/>
    </location>
    <ligand>
        <name>GTP</name>
        <dbReference type="ChEBI" id="CHEBI:37565"/>
    </ligand>
</feature>
<feature type="binding site" evidence="8">
    <location>
        <position position="237"/>
    </location>
    <ligand>
        <name>Mg(2+)</name>
        <dbReference type="ChEBI" id="CHEBI:18420"/>
    </ligand>
</feature>
<keyword evidence="4 8" id="KW-0460">Magnesium</keyword>
<dbReference type="InterPro" id="IPR027417">
    <property type="entry name" value="P-loop_NTPase"/>
</dbReference>
<keyword evidence="2 8" id="KW-0479">Metal-binding</keyword>
<dbReference type="GO" id="GO:0043022">
    <property type="term" value="F:ribosome binding"/>
    <property type="evidence" value="ECO:0007669"/>
    <property type="project" value="TreeGrafter"/>
</dbReference>
<dbReference type="PIRSF" id="PIRSF006809">
    <property type="entry name" value="GTP-binding_hflX_prd"/>
    <property type="match status" value="1"/>
</dbReference>
<evidence type="ECO:0000313" key="11">
    <source>
        <dbReference type="EMBL" id="CAF0697479.1"/>
    </source>
</evidence>
<comment type="subunit">
    <text evidence="6">Monomer. Associates with the 50S ribosomal subunit.</text>
</comment>
<evidence type="ECO:0000256" key="3">
    <source>
        <dbReference type="ARBA" id="ARBA00022741"/>
    </source>
</evidence>
<feature type="binding site" evidence="7">
    <location>
        <begin position="348"/>
        <end position="350"/>
    </location>
    <ligand>
        <name>GTP</name>
        <dbReference type="ChEBI" id="CHEBI:37565"/>
    </ligand>
</feature>
<comment type="function">
    <text evidence="6">GTPase that associates with the 50S ribosomal subunit and may have a role during protein synthesis or ribosome biogenesis.</text>
</comment>
<feature type="binding site" evidence="7">
    <location>
        <begin position="323"/>
        <end position="326"/>
    </location>
    <ligand>
        <name>GTP</name>
        <dbReference type="ChEBI" id="CHEBI:37565"/>
    </ligand>
</feature>
<keyword evidence="9" id="KW-0175">Coiled coil</keyword>
<dbReference type="Pfam" id="PF16360">
    <property type="entry name" value="GTP-bdg_M"/>
    <property type="match status" value="1"/>
</dbReference>
<organism evidence="11 12">
    <name type="scientific">Candidatus Methylacidithermus pantelleriae</name>
    <dbReference type="NCBI Taxonomy" id="2744239"/>
    <lineage>
        <taxon>Bacteria</taxon>
        <taxon>Pseudomonadati</taxon>
        <taxon>Verrucomicrobiota</taxon>
        <taxon>Methylacidiphilae</taxon>
        <taxon>Methylacidiphilales</taxon>
        <taxon>Methylacidiphilaceae</taxon>
        <taxon>Candidatus Methylacidithermus</taxon>
    </lineage>
</organism>
<dbReference type="InterPro" id="IPR042108">
    <property type="entry name" value="GTPase_HflX_N_sf"/>
</dbReference>
<keyword evidence="12" id="KW-1185">Reference proteome</keyword>
<dbReference type="InterPro" id="IPR030394">
    <property type="entry name" value="G_HFLX_dom"/>
</dbReference>
<evidence type="ECO:0000256" key="6">
    <source>
        <dbReference type="HAMAP-Rule" id="MF_00900"/>
    </source>
</evidence>
<dbReference type="AlphaFoldDB" id="A0A8J2BNV4"/>
<accession>A0A8J2BNV4</accession>
<feature type="domain" description="Hflx-type G" evidence="10">
    <location>
        <begin position="204"/>
        <end position="370"/>
    </location>
</feature>
<dbReference type="PANTHER" id="PTHR10229:SF0">
    <property type="entry name" value="GTP-BINDING PROTEIN 6-RELATED"/>
    <property type="match status" value="1"/>
</dbReference>
<keyword evidence="11" id="KW-0378">Hydrolase</keyword>
<dbReference type="SUPFAM" id="SSF52540">
    <property type="entry name" value="P-loop containing nucleoside triphosphate hydrolases"/>
    <property type="match status" value="1"/>
</dbReference>
<comment type="similarity">
    <text evidence="6">Belongs to the TRAFAC class OBG-HflX-like GTPase superfamily. HflX GTPase family.</text>
</comment>
<comment type="subcellular location">
    <subcellularLocation>
        <location evidence="6">Cytoplasm</location>
    </subcellularLocation>
    <text evidence="6">May associate with membranes.</text>
</comment>
<dbReference type="Pfam" id="PF19275">
    <property type="entry name" value="HflX_C"/>
    <property type="match status" value="1"/>
</dbReference>
<reference evidence="11" key="1">
    <citation type="submission" date="2021-02" db="EMBL/GenBank/DDBJ databases">
        <authorList>
            <person name="Cremers G."/>
            <person name="Picone N."/>
        </authorList>
    </citation>
    <scope>NUCLEOTIDE SEQUENCE</scope>
    <source>
        <strain evidence="11">PQ17</strain>
    </source>
</reference>
<dbReference type="RefSeq" id="WP_174583190.1">
    <property type="nucleotide sequence ID" value="NZ_CAJNOB010000015.1"/>
</dbReference>
<keyword evidence="5 6" id="KW-0342">GTP-binding</keyword>
<protein>
    <recommendedName>
        <fullName evidence="6">GTPase HflX</fullName>
    </recommendedName>
    <alternativeName>
        <fullName evidence="6">GTP-binding protein HflX</fullName>
    </alternativeName>
</protein>
<dbReference type="InterPro" id="IPR045498">
    <property type="entry name" value="HflX_C"/>
</dbReference>
<dbReference type="PRINTS" id="PR00326">
    <property type="entry name" value="GTP1OBG"/>
</dbReference>
<keyword evidence="1 6" id="KW-0963">Cytoplasm</keyword>
<dbReference type="Gene3D" id="3.40.50.300">
    <property type="entry name" value="P-loop containing nucleotide triphosphate hydrolases"/>
    <property type="match status" value="1"/>
</dbReference>
<dbReference type="GO" id="GO:0005525">
    <property type="term" value="F:GTP binding"/>
    <property type="evidence" value="ECO:0007669"/>
    <property type="project" value="UniProtKB-UniRule"/>
</dbReference>
<comment type="caution">
    <text evidence="11">The sequence shown here is derived from an EMBL/GenBank/DDBJ whole genome shotgun (WGS) entry which is preliminary data.</text>
</comment>
<dbReference type="InterPro" id="IPR006073">
    <property type="entry name" value="GTP-bd"/>
</dbReference>
<dbReference type="Gene3D" id="3.40.50.11060">
    <property type="entry name" value="GTPase HflX, N-terminal domain"/>
    <property type="match status" value="1"/>
</dbReference>
<proteinExistence type="inferred from homology"/>